<dbReference type="GO" id="GO:0046872">
    <property type="term" value="F:metal ion binding"/>
    <property type="evidence" value="ECO:0007669"/>
    <property type="project" value="UniProtKB-KW"/>
</dbReference>
<feature type="transmembrane region" description="Helical" evidence="3">
    <location>
        <begin position="123"/>
        <end position="138"/>
    </location>
</feature>
<dbReference type="EC" id="3.1.4.-" evidence="1"/>
<dbReference type="PROSITE" id="PS00126">
    <property type="entry name" value="PDEASE_I_1"/>
    <property type="match status" value="1"/>
</dbReference>
<reference evidence="5" key="1">
    <citation type="submission" date="2021-01" db="EMBL/GenBank/DDBJ databases">
        <authorList>
            <consortium name="Genoscope - CEA"/>
            <person name="William W."/>
        </authorList>
    </citation>
    <scope>NUCLEOTIDE SEQUENCE</scope>
</reference>
<evidence type="ECO:0000313" key="5">
    <source>
        <dbReference type="EMBL" id="CAD8145492.1"/>
    </source>
</evidence>
<dbReference type="InterPro" id="IPR002073">
    <property type="entry name" value="PDEase_catalytic_dom"/>
</dbReference>
<keyword evidence="6" id="KW-1185">Reference proteome</keyword>
<keyword evidence="2" id="KW-0175">Coiled coil</keyword>
<comment type="cofactor">
    <cofactor evidence="1">
        <name>a divalent metal cation</name>
        <dbReference type="ChEBI" id="CHEBI:60240"/>
    </cofactor>
    <text evidence="1">Binds 2 divalent metal cations per subunit. Site 1 may preferentially bind zinc ions, while site 2 has a preference for magnesium and/or manganese ions.</text>
</comment>
<dbReference type="PANTHER" id="PTHR11347">
    <property type="entry name" value="CYCLIC NUCLEOTIDE PHOSPHODIESTERASE"/>
    <property type="match status" value="1"/>
</dbReference>
<comment type="caution">
    <text evidence="5">The sequence shown here is derived from an EMBL/GenBank/DDBJ whole genome shotgun (WGS) entry which is preliminary data.</text>
</comment>
<comment type="similarity">
    <text evidence="1">Belongs to the cyclic nucleotide phosphodiesterase family.</text>
</comment>
<keyword evidence="3" id="KW-1133">Transmembrane helix</keyword>
<evidence type="ECO:0000256" key="1">
    <source>
        <dbReference type="RuleBase" id="RU363067"/>
    </source>
</evidence>
<evidence type="ECO:0000256" key="3">
    <source>
        <dbReference type="SAM" id="Phobius"/>
    </source>
</evidence>
<organism evidence="5 6">
    <name type="scientific">Paramecium pentaurelia</name>
    <dbReference type="NCBI Taxonomy" id="43138"/>
    <lineage>
        <taxon>Eukaryota</taxon>
        <taxon>Sar</taxon>
        <taxon>Alveolata</taxon>
        <taxon>Ciliophora</taxon>
        <taxon>Intramacronucleata</taxon>
        <taxon>Oligohymenophorea</taxon>
        <taxon>Peniculida</taxon>
        <taxon>Parameciidae</taxon>
        <taxon>Paramecium</taxon>
    </lineage>
</organism>
<proteinExistence type="inferred from homology"/>
<gene>
    <name evidence="5" type="ORF">PPENT_87.1.T0140270</name>
</gene>
<keyword evidence="3" id="KW-0472">Membrane</keyword>
<feature type="domain" description="PDEase" evidence="4">
    <location>
        <begin position="416"/>
        <end position="739"/>
    </location>
</feature>
<evidence type="ECO:0000259" key="4">
    <source>
        <dbReference type="PROSITE" id="PS51845"/>
    </source>
</evidence>
<dbReference type="InterPro" id="IPR003607">
    <property type="entry name" value="HD/PDEase_dom"/>
</dbReference>
<dbReference type="AlphaFoldDB" id="A0A8S1T481"/>
<feature type="transmembrane region" description="Helical" evidence="3">
    <location>
        <begin position="66"/>
        <end position="83"/>
    </location>
</feature>
<dbReference type="Pfam" id="PF00233">
    <property type="entry name" value="PDEase_I"/>
    <property type="match status" value="1"/>
</dbReference>
<feature type="coiled-coil region" evidence="2">
    <location>
        <begin position="193"/>
        <end position="231"/>
    </location>
</feature>
<feature type="transmembrane region" description="Helical" evidence="3">
    <location>
        <begin position="158"/>
        <end position="183"/>
    </location>
</feature>
<keyword evidence="1" id="KW-0378">Hydrolase</keyword>
<dbReference type="GO" id="GO:0004114">
    <property type="term" value="F:3',5'-cyclic-nucleotide phosphodiesterase activity"/>
    <property type="evidence" value="ECO:0007669"/>
    <property type="project" value="InterPro"/>
</dbReference>
<dbReference type="GO" id="GO:0007165">
    <property type="term" value="P:signal transduction"/>
    <property type="evidence" value="ECO:0007669"/>
    <property type="project" value="InterPro"/>
</dbReference>
<feature type="transmembrane region" description="Helical" evidence="3">
    <location>
        <begin position="36"/>
        <end position="54"/>
    </location>
</feature>
<dbReference type="CDD" id="cd00077">
    <property type="entry name" value="HDc"/>
    <property type="match status" value="1"/>
</dbReference>
<evidence type="ECO:0000256" key="2">
    <source>
        <dbReference type="SAM" id="Coils"/>
    </source>
</evidence>
<dbReference type="Proteomes" id="UP000689195">
    <property type="component" value="Unassembled WGS sequence"/>
</dbReference>
<sequence length="768" mass="89918">MNNQSVNVQYNDQIKMKVSEVFQTHYINTEPSKQEQSIVICLIIFGNIIWNLIANFQNTQLSNYRYELTIKIIEILWIIFHHLKKKTTQSPESLLNLGLVILLINSLITTLTINNIESRSEQVLDQFTFFILIHQYIYNRFSLKLHHMHQVFGIGSVLLFQSIWGVHFISTIKMITVQFVFILSKQLRQQRLFNETQNKIKQFNQELDEMKQQQQQQIHKYQEEIDSKSQMQLQSRANDLVNKLKLIKFKQQCAIKNQMLKNASQQQEKLQSMISITEVFGKDEIDEDTNQNYQTISPKIENVRRRTNRTLSQNSDLKGKNLQFDLQQTHSDQNIVQRDDFINIDEIDDLLNLLTGKKDNIWLPKFLRSHRSLDYQNSNCSIQQTSKEDQFSQDAKKFILSHFTQREASFQYIDDISDDMDDIAQKTLIDFNINYLQPDYTLNNLDQSQRMMFIEGSINLFKIFKVIQTLKITNLETLGEFSVKIESLYQNNFYHNSMHAIDVANSTAFFLQNGLSILIDDFQATCLLISSLAHDIGHPGLNNGFMTANRCRLALLFNDQSVLENYHSFLLFQVLTQSKCNIIENLSSNEIKGFRKYCLNLILDTDLTRHFQLMNKFQNYLNVNESPAIDQQLIMSIGIKCADVGHGAKELKLHKLWSRKIIEEFFLQGDLEQYLKVPISPMCDRKQNVSKSQEGFLKAIVLPMFEAFSTILKNEIIQKTCVDQVKLNIEYWQQQETDQDFMQETTFDTNAGLETLQKFLHEPLHIEI</sequence>
<dbReference type="OrthoDB" id="189220at2759"/>
<dbReference type="EMBL" id="CAJJDO010000014">
    <property type="protein sequence ID" value="CAD8145492.1"/>
    <property type="molecule type" value="Genomic_DNA"/>
</dbReference>
<name>A0A8S1T481_9CILI</name>
<keyword evidence="1" id="KW-0479">Metal-binding</keyword>
<dbReference type="PROSITE" id="PS51845">
    <property type="entry name" value="PDEASE_I_2"/>
    <property type="match status" value="1"/>
</dbReference>
<accession>A0A8S1T481</accession>
<keyword evidence="3" id="KW-0812">Transmembrane</keyword>
<protein>
    <recommendedName>
        <fullName evidence="1">Phosphodiesterase</fullName>
        <ecNumber evidence="1">3.1.4.-</ecNumber>
    </recommendedName>
</protein>
<feature type="transmembrane region" description="Helical" evidence="3">
    <location>
        <begin position="95"/>
        <end position="116"/>
    </location>
</feature>
<evidence type="ECO:0000313" key="6">
    <source>
        <dbReference type="Proteomes" id="UP000689195"/>
    </source>
</evidence>
<dbReference type="InterPro" id="IPR023174">
    <property type="entry name" value="PDEase_CS"/>
</dbReference>